<dbReference type="InterPro" id="IPR036396">
    <property type="entry name" value="Cyt_P450_sf"/>
</dbReference>
<keyword evidence="12" id="KW-1185">Reference proteome</keyword>
<evidence type="ECO:0000256" key="5">
    <source>
        <dbReference type="ARBA" id="ARBA00023002"/>
    </source>
</evidence>
<keyword evidence="5 9" id="KW-0560">Oxidoreductase</keyword>
<evidence type="ECO:0000256" key="7">
    <source>
        <dbReference type="ARBA" id="ARBA00023033"/>
    </source>
</evidence>
<dbReference type="GO" id="GO:0005506">
    <property type="term" value="F:iron ion binding"/>
    <property type="evidence" value="ECO:0007669"/>
    <property type="project" value="InterPro"/>
</dbReference>
<dbReference type="InterPro" id="IPR017972">
    <property type="entry name" value="Cyt_P450_CS"/>
</dbReference>
<dbReference type="CDD" id="cd11062">
    <property type="entry name" value="CYP58-like"/>
    <property type="match status" value="1"/>
</dbReference>
<keyword evidence="10" id="KW-1133">Transmembrane helix</keyword>
<sequence length="528" mass="59603">MKPLTASLLAAADSFEMQGSLLGRVVLSLVTLGLLNCLRLIIWRLYFSPIAKFPGPTLAALTFWYGAYYDIVHEGGGQLTFQIKRLHEKYGPIVRISPDELHIDDPAFYDEVYCNSHSSRPIDKLNKFKYRLNLPESVVSTVYAEEHRRRRAALAPFFSKSRTRSYNGNVQDIVDRISHRLSTEFRGRVIDLYQVWACLTADTIRELAFGLPPVSYSAPNFESPFPRGIQSFVRMAHYTTHFQFLGFMFQKLPDAILGALLPTAQPILDYRREIQEQVSRIMTGKNIGASESAHPTIFHEILASSDLPHADLSADRLGQEGMLLNGAGIETTSWTLTLISFYILDNTSIQRRLKAELEQAMPNADEILPWEELEKLPYLSAIVWEGLRLSFGSVQRLPRVNRLGSWVYGDLVIPPNTPVSMDAYHNHTNAAVFPSPLEFRPERWLGDPKGPDGATPLSHYVVSFSRGARGCLGMNLAFLELYVALATVFRRHELELFETTLEDVEFAVDLIRPMPKWGSKGVRATVVL</sequence>
<evidence type="ECO:0000256" key="3">
    <source>
        <dbReference type="ARBA" id="ARBA00022617"/>
    </source>
</evidence>
<reference evidence="11" key="1">
    <citation type="submission" date="2016-03" db="EMBL/GenBank/DDBJ databases">
        <title>Draft genome sequence of Rosellinia necatrix.</title>
        <authorList>
            <person name="Kanematsu S."/>
        </authorList>
    </citation>
    <scope>NUCLEOTIDE SEQUENCE [LARGE SCALE GENOMIC DNA]</scope>
    <source>
        <strain evidence="11">W97</strain>
    </source>
</reference>
<comment type="similarity">
    <text evidence="2 9">Belongs to the cytochrome P450 family.</text>
</comment>
<keyword evidence="4 8" id="KW-0479">Metal-binding</keyword>
<dbReference type="PANTHER" id="PTHR24305">
    <property type="entry name" value="CYTOCHROME P450"/>
    <property type="match status" value="1"/>
</dbReference>
<evidence type="ECO:0000256" key="1">
    <source>
        <dbReference type="ARBA" id="ARBA00001971"/>
    </source>
</evidence>
<organism evidence="11">
    <name type="scientific">Rosellinia necatrix</name>
    <name type="common">White root-rot fungus</name>
    <dbReference type="NCBI Taxonomy" id="77044"/>
    <lineage>
        <taxon>Eukaryota</taxon>
        <taxon>Fungi</taxon>
        <taxon>Dikarya</taxon>
        <taxon>Ascomycota</taxon>
        <taxon>Pezizomycotina</taxon>
        <taxon>Sordariomycetes</taxon>
        <taxon>Xylariomycetidae</taxon>
        <taxon>Xylariales</taxon>
        <taxon>Xylariaceae</taxon>
        <taxon>Rosellinia</taxon>
    </lineage>
</organism>
<dbReference type="EMBL" id="DF977458">
    <property type="protein sequence ID" value="GAP85658.1"/>
    <property type="molecule type" value="Genomic_DNA"/>
</dbReference>
<keyword evidence="7 9" id="KW-0503">Monooxygenase</keyword>
<dbReference type="Proteomes" id="UP000054516">
    <property type="component" value="Unassembled WGS sequence"/>
</dbReference>
<dbReference type="SUPFAM" id="SSF48264">
    <property type="entry name" value="Cytochrome P450"/>
    <property type="match status" value="1"/>
</dbReference>
<dbReference type="PANTHER" id="PTHR24305:SF157">
    <property type="entry name" value="N-ACETYLTRYPTOPHAN 6-HYDROXYLASE IVOC-RELATED"/>
    <property type="match status" value="1"/>
</dbReference>
<dbReference type="AlphaFoldDB" id="A0A1W2TCH9"/>
<keyword evidence="6 8" id="KW-0408">Iron</keyword>
<dbReference type="STRING" id="77044.A0A1W2TCH9"/>
<evidence type="ECO:0000313" key="11">
    <source>
        <dbReference type="EMBL" id="GAP85658.1"/>
    </source>
</evidence>
<keyword evidence="3 8" id="KW-0349">Heme</keyword>
<dbReference type="OrthoDB" id="3945418at2759"/>
<evidence type="ECO:0000256" key="8">
    <source>
        <dbReference type="PIRSR" id="PIRSR602401-1"/>
    </source>
</evidence>
<comment type="cofactor">
    <cofactor evidence="1 8">
        <name>heme</name>
        <dbReference type="ChEBI" id="CHEBI:30413"/>
    </cofactor>
</comment>
<dbReference type="PRINTS" id="PR00463">
    <property type="entry name" value="EP450I"/>
</dbReference>
<dbReference type="Pfam" id="PF00067">
    <property type="entry name" value="p450"/>
    <property type="match status" value="1"/>
</dbReference>
<dbReference type="PROSITE" id="PS00086">
    <property type="entry name" value="CYTOCHROME_P450"/>
    <property type="match status" value="1"/>
</dbReference>
<accession>A0A1W2TCH9</accession>
<keyword evidence="10" id="KW-0812">Transmembrane</keyword>
<dbReference type="GO" id="GO:0004497">
    <property type="term" value="F:monooxygenase activity"/>
    <property type="evidence" value="ECO:0007669"/>
    <property type="project" value="UniProtKB-KW"/>
</dbReference>
<evidence type="ECO:0000313" key="12">
    <source>
        <dbReference type="Proteomes" id="UP000054516"/>
    </source>
</evidence>
<dbReference type="Gene3D" id="1.10.630.10">
    <property type="entry name" value="Cytochrome P450"/>
    <property type="match status" value="1"/>
</dbReference>
<gene>
    <name evidence="11" type="ORF">SAMD00023353_1300740</name>
</gene>
<evidence type="ECO:0000256" key="2">
    <source>
        <dbReference type="ARBA" id="ARBA00010617"/>
    </source>
</evidence>
<dbReference type="GO" id="GO:0016705">
    <property type="term" value="F:oxidoreductase activity, acting on paired donors, with incorporation or reduction of molecular oxygen"/>
    <property type="evidence" value="ECO:0007669"/>
    <property type="project" value="InterPro"/>
</dbReference>
<protein>
    <submittedName>
        <fullName evidence="11">Putative cytochrome P450</fullName>
    </submittedName>
</protein>
<keyword evidence="10" id="KW-0472">Membrane</keyword>
<dbReference type="InterPro" id="IPR001128">
    <property type="entry name" value="Cyt_P450"/>
</dbReference>
<dbReference type="InterPro" id="IPR050121">
    <property type="entry name" value="Cytochrome_P450_monoxygenase"/>
</dbReference>
<evidence type="ECO:0000256" key="9">
    <source>
        <dbReference type="RuleBase" id="RU000461"/>
    </source>
</evidence>
<evidence type="ECO:0000256" key="10">
    <source>
        <dbReference type="SAM" id="Phobius"/>
    </source>
</evidence>
<feature type="binding site" description="axial binding residue" evidence="8">
    <location>
        <position position="471"/>
    </location>
    <ligand>
        <name>heme</name>
        <dbReference type="ChEBI" id="CHEBI:30413"/>
    </ligand>
    <ligandPart>
        <name>Fe</name>
        <dbReference type="ChEBI" id="CHEBI:18248"/>
    </ligandPart>
</feature>
<dbReference type="PRINTS" id="PR00385">
    <property type="entry name" value="P450"/>
</dbReference>
<dbReference type="GO" id="GO:0020037">
    <property type="term" value="F:heme binding"/>
    <property type="evidence" value="ECO:0007669"/>
    <property type="project" value="InterPro"/>
</dbReference>
<name>A0A1W2TCH9_ROSNE</name>
<evidence type="ECO:0000256" key="4">
    <source>
        <dbReference type="ARBA" id="ARBA00022723"/>
    </source>
</evidence>
<evidence type="ECO:0000256" key="6">
    <source>
        <dbReference type="ARBA" id="ARBA00023004"/>
    </source>
</evidence>
<dbReference type="OMA" id="ISMDNYS"/>
<dbReference type="InterPro" id="IPR002401">
    <property type="entry name" value="Cyt_P450_E_grp-I"/>
</dbReference>
<proteinExistence type="inferred from homology"/>
<feature type="transmembrane region" description="Helical" evidence="10">
    <location>
        <begin position="24"/>
        <end position="42"/>
    </location>
</feature>